<comment type="caution">
    <text evidence="2">The sequence shown here is derived from an EMBL/GenBank/DDBJ whole genome shotgun (WGS) entry which is preliminary data.</text>
</comment>
<evidence type="ECO:0000256" key="1">
    <source>
        <dbReference type="SAM" id="MobiDB-lite"/>
    </source>
</evidence>
<dbReference type="EMBL" id="CAUYUJ010016949">
    <property type="protein sequence ID" value="CAK0870339.1"/>
    <property type="molecule type" value="Genomic_DNA"/>
</dbReference>
<evidence type="ECO:0000313" key="3">
    <source>
        <dbReference type="Proteomes" id="UP001189429"/>
    </source>
</evidence>
<reference evidence="2" key="1">
    <citation type="submission" date="2023-10" db="EMBL/GenBank/DDBJ databases">
        <authorList>
            <person name="Chen Y."/>
            <person name="Shah S."/>
            <person name="Dougan E. K."/>
            <person name="Thang M."/>
            <person name="Chan C."/>
        </authorList>
    </citation>
    <scope>NUCLEOTIDE SEQUENCE [LARGE SCALE GENOMIC DNA]</scope>
</reference>
<accession>A0ABN9VEG2</accession>
<feature type="non-terminal residue" evidence="2">
    <location>
        <position position="353"/>
    </location>
</feature>
<feature type="region of interest" description="Disordered" evidence="1">
    <location>
        <begin position="188"/>
        <end position="215"/>
    </location>
</feature>
<evidence type="ECO:0000313" key="2">
    <source>
        <dbReference type="EMBL" id="CAK0870339.1"/>
    </source>
</evidence>
<dbReference type="Proteomes" id="UP001189429">
    <property type="component" value="Unassembled WGS sequence"/>
</dbReference>
<proteinExistence type="predicted"/>
<gene>
    <name evidence="2" type="ORF">PCOR1329_LOCUS56477</name>
</gene>
<protein>
    <submittedName>
        <fullName evidence="2">Uncharacterized protein</fullName>
    </submittedName>
</protein>
<sequence length="353" mass="40538">GELEGLILPTCLVEVAVAFQADSRVEEHILLTYSVPWEAVAWVVAFQAELVSASVEPSWFFDFEMDDDEYFQKQEQERSQRRAALEKFAEEQREKRRHAKEAFQADKLKRQQEKPQNNHRKNLRKNILKLVDKEAPELKRDELEDQLERISIEDMDCLWLAVSDRGDRTVSDCIVDAMREFGFPITAPKTKKGKKGQGAGAAAGAKPAAKAKTKNLHLHRRPTRLRQHRGRMSRLLRLPKQLLQLRRRSPRAAAMLLGCPIEAPAGPAGRQRRASRRLARRGQRVAPGRFRVMLSHQKASRPSAKHQLLWVSLPTHLTRRLQTGFTPRQLELLVFLSRKTSTVLMCNTEQILK</sequence>
<feature type="non-terminal residue" evidence="2">
    <location>
        <position position="1"/>
    </location>
</feature>
<name>A0ABN9VEG2_9DINO</name>
<feature type="region of interest" description="Disordered" evidence="1">
    <location>
        <begin position="99"/>
        <end position="125"/>
    </location>
</feature>
<keyword evidence="3" id="KW-1185">Reference proteome</keyword>
<organism evidence="2 3">
    <name type="scientific">Prorocentrum cordatum</name>
    <dbReference type="NCBI Taxonomy" id="2364126"/>
    <lineage>
        <taxon>Eukaryota</taxon>
        <taxon>Sar</taxon>
        <taxon>Alveolata</taxon>
        <taxon>Dinophyceae</taxon>
        <taxon>Prorocentrales</taxon>
        <taxon>Prorocentraceae</taxon>
        <taxon>Prorocentrum</taxon>
    </lineage>
</organism>
<feature type="compositionally biased region" description="Basic and acidic residues" evidence="1">
    <location>
        <begin position="99"/>
        <end position="113"/>
    </location>
</feature>